<feature type="signal peptide" evidence="1">
    <location>
        <begin position="1"/>
        <end position="24"/>
    </location>
</feature>
<dbReference type="InterPro" id="IPR008964">
    <property type="entry name" value="Invasin/intimin_cell_adhesion"/>
</dbReference>
<reference evidence="3 4" key="1">
    <citation type="submission" date="2018-05" db="EMBL/GenBank/DDBJ databases">
        <title>Kurthia sibirica genome sequence.</title>
        <authorList>
            <person name="Maclea K.S."/>
            <person name="Goen A.E."/>
        </authorList>
    </citation>
    <scope>NUCLEOTIDE SEQUENCE [LARGE SCALE GENOMIC DNA]</scope>
    <source>
        <strain evidence="3 4">ATCC 49154</strain>
    </source>
</reference>
<gene>
    <name evidence="3" type="ORF">DEX24_03840</name>
</gene>
<dbReference type="Proteomes" id="UP000245938">
    <property type="component" value="Unassembled WGS sequence"/>
</dbReference>
<comment type="caution">
    <text evidence="3">The sequence shown here is derived from an EMBL/GenBank/DDBJ whole genome shotgun (WGS) entry which is preliminary data.</text>
</comment>
<proteinExistence type="predicted"/>
<dbReference type="RefSeq" id="WP_109305075.1">
    <property type="nucleotide sequence ID" value="NZ_BJUF01000003.1"/>
</dbReference>
<evidence type="ECO:0000259" key="2">
    <source>
        <dbReference type="SMART" id="SM00635"/>
    </source>
</evidence>
<dbReference type="SUPFAM" id="SSF55797">
    <property type="entry name" value="PR-1-like"/>
    <property type="match status" value="1"/>
</dbReference>
<sequence length="514" mass="58053">MNKIITLLLFLCSVLFFTTLSVQAEGLERPVPTDKEIIRFIETMPFEFTKVQPYKKQPSVNDPGKTMNDSALNMLNFIRLLSGLPAVSENENYSDLAQSASYIMNRGHQFSHYLTPPQGMSSEDLLFKKGKHAARSSNIGFGYQNIVQSIMTGYMYDEDASNIEVVGHRKWLLDPTLQAVGFGQVKHYTALYVFDHISTVNKELPTVYNWTIDQLERNAAKYVDGEIKIAWPPENMPIQYSPNDLPFSLSLGASYSLDKPIIQMTNSRTGQQITIDSEKLKKNEHYSVSPSGYGKLQAIVWRPNSDVIHYKAGDQWTIHIDGLQKEGQVTYIEYKITLFDLQKSLPEIAVQDNMTVFKDEKFSIKSKRDYNYSSDAVFWTSSNDTDFSFSTKDKKVISKRSPNTFIARKIGVYYARMTNDNKLNVKITVIEDPSIVKLIKTTKNVSVKKGQRIKIKATVQPTTAKNKKLSYSSANKKIATVSKTGSVKGVSKGQTTITIRSANQVTKKVSIQIK</sequence>
<dbReference type="InterPro" id="IPR003343">
    <property type="entry name" value="Big_2"/>
</dbReference>
<dbReference type="SUPFAM" id="SSF49373">
    <property type="entry name" value="Invasin/intimin cell-adhesion fragments"/>
    <property type="match status" value="1"/>
</dbReference>
<keyword evidence="4" id="KW-1185">Reference proteome</keyword>
<keyword evidence="1" id="KW-0732">Signal</keyword>
<evidence type="ECO:0000313" key="4">
    <source>
        <dbReference type="Proteomes" id="UP000245938"/>
    </source>
</evidence>
<name>A0A2U3APK9_9BACL</name>
<dbReference type="AlphaFoldDB" id="A0A2U3APK9"/>
<feature type="chain" id="PRO_5015569695" description="BIG2 domain-containing protein" evidence="1">
    <location>
        <begin position="25"/>
        <end position="514"/>
    </location>
</feature>
<organism evidence="3 4">
    <name type="scientific">Kurthia sibirica</name>
    <dbReference type="NCBI Taxonomy" id="202750"/>
    <lineage>
        <taxon>Bacteria</taxon>
        <taxon>Bacillati</taxon>
        <taxon>Bacillota</taxon>
        <taxon>Bacilli</taxon>
        <taxon>Bacillales</taxon>
        <taxon>Caryophanaceae</taxon>
        <taxon>Kurthia</taxon>
    </lineage>
</organism>
<dbReference type="SMART" id="SM00635">
    <property type="entry name" value="BID_2"/>
    <property type="match status" value="1"/>
</dbReference>
<dbReference type="Gene3D" id="3.40.33.10">
    <property type="entry name" value="CAP"/>
    <property type="match status" value="1"/>
</dbReference>
<protein>
    <recommendedName>
        <fullName evidence="2">BIG2 domain-containing protein</fullName>
    </recommendedName>
</protein>
<dbReference type="Gene3D" id="2.60.40.1080">
    <property type="match status" value="1"/>
</dbReference>
<dbReference type="Pfam" id="PF00188">
    <property type="entry name" value="CAP"/>
    <property type="match status" value="1"/>
</dbReference>
<dbReference type="InterPro" id="IPR035940">
    <property type="entry name" value="CAP_sf"/>
</dbReference>
<dbReference type="CDD" id="cd05379">
    <property type="entry name" value="CAP_bacterial"/>
    <property type="match status" value="1"/>
</dbReference>
<feature type="domain" description="BIG2" evidence="2">
    <location>
        <begin position="435"/>
        <end position="511"/>
    </location>
</feature>
<dbReference type="InterPro" id="IPR014044">
    <property type="entry name" value="CAP_dom"/>
</dbReference>
<dbReference type="Pfam" id="PF02368">
    <property type="entry name" value="Big_2"/>
    <property type="match status" value="1"/>
</dbReference>
<evidence type="ECO:0000313" key="3">
    <source>
        <dbReference type="EMBL" id="PWI26471.1"/>
    </source>
</evidence>
<dbReference type="OrthoDB" id="1766522at2"/>
<accession>A0A2U3APK9</accession>
<evidence type="ECO:0000256" key="1">
    <source>
        <dbReference type="SAM" id="SignalP"/>
    </source>
</evidence>
<dbReference type="EMBL" id="QFVR01000003">
    <property type="protein sequence ID" value="PWI26471.1"/>
    <property type="molecule type" value="Genomic_DNA"/>
</dbReference>